<accession>X1RGZ1</accession>
<dbReference type="InterPro" id="IPR027417">
    <property type="entry name" value="P-loop_NTPase"/>
</dbReference>
<organism evidence="2">
    <name type="scientific">marine sediment metagenome</name>
    <dbReference type="NCBI Taxonomy" id="412755"/>
    <lineage>
        <taxon>unclassified sequences</taxon>
        <taxon>metagenomes</taxon>
        <taxon>ecological metagenomes</taxon>
    </lineage>
</organism>
<reference evidence="2" key="1">
    <citation type="journal article" date="2014" name="Front. Microbiol.">
        <title>High frequency of phylogenetically diverse reductive dehalogenase-homologous genes in deep subseafloor sedimentary metagenomes.</title>
        <authorList>
            <person name="Kawai M."/>
            <person name="Futagami T."/>
            <person name="Toyoda A."/>
            <person name="Takaki Y."/>
            <person name="Nishi S."/>
            <person name="Hori S."/>
            <person name="Arai W."/>
            <person name="Tsubouchi T."/>
            <person name="Morono Y."/>
            <person name="Uchiyama I."/>
            <person name="Ito T."/>
            <person name="Fujiyama A."/>
            <person name="Inagaki F."/>
            <person name="Takami H."/>
        </authorList>
    </citation>
    <scope>NUCLEOTIDE SEQUENCE</scope>
    <source>
        <strain evidence="2">Expedition CK06-06</strain>
    </source>
</reference>
<dbReference type="SUPFAM" id="SSF52540">
    <property type="entry name" value="P-loop containing nucleoside triphosphate hydrolases"/>
    <property type="match status" value="1"/>
</dbReference>
<feature type="non-terminal residue" evidence="2">
    <location>
        <position position="1"/>
    </location>
</feature>
<protein>
    <recommendedName>
        <fullName evidence="1">KAP NTPase domain-containing protein</fullName>
    </recommendedName>
</protein>
<name>X1RGZ1_9ZZZZ</name>
<proteinExistence type="predicted"/>
<evidence type="ECO:0000313" key="2">
    <source>
        <dbReference type="EMBL" id="GAI79962.1"/>
    </source>
</evidence>
<dbReference type="InterPro" id="IPR011646">
    <property type="entry name" value="KAP_P-loop"/>
</dbReference>
<evidence type="ECO:0000259" key="1">
    <source>
        <dbReference type="Pfam" id="PF07693"/>
    </source>
</evidence>
<comment type="caution">
    <text evidence="2">The sequence shown here is derived from an EMBL/GenBank/DDBJ whole genome shotgun (WGS) entry which is preliminary data.</text>
</comment>
<dbReference type="AlphaFoldDB" id="X1RGZ1"/>
<gene>
    <name evidence="2" type="ORF">S12H4_18917</name>
</gene>
<dbReference type="Pfam" id="PF07693">
    <property type="entry name" value="KAP_NTPase"/>
    <property type="match status" value="1"/>
</dbReference>
<dbReference type="EMBL" id="BARW01009396">
    <property type="protein sequence ID" value="GAI79962.1"/>
    <property type="molecule type" value="Genomic_DNA"/>
</dbReference>
<feature type="domain" description="KAP NTPase" evidence="1">
    <location>
        <begin position="49"/>
        <end position="229"/>
    </location>
</feature>
<sequence>LISALIESLKDENEDVKNLRDAAKDVGWFLTGLGGQVVNKLTGIDVVAAGELAEKKRAARGENQEVPNGLFDAFWNKKKALHSLKSSIRAIVKGDKPNILIFVDEIDRCRPDYAISYLETIKHVFDIHGIVFVLAVDRNQLESSAKASFGTDLDFPEYYRKFVQREVALPMPNENSYGTLASRYVEYYLQRENERHCFMPIDRDRVDNIVDLISFMRMTPRQVQEVFRIMGHVLATDESNKGKLLWCLGVGTILMSALRIGNPKVYEALGRRELRVKEASDLFRRLDPTHAEWWFTLCFTGGGLNPEDVDKKE</sequence>
<feature type="non-terminal residue" evidence="2">
    <location>
        <position position="313"/>
    </location>
</feature>